<name>A0A653EWU1_MYCKA</name>
<sequence>MLMRGHVNTTIPGRPSAVTTAVRWLARGTDPSNVSRDVWWAGTGGATRNRYGQDLEPGSPGSLQMSSPCQVLWTTLGSPVHRNLLGDWEEEWSE</sequence>
<dbReference type="AlphaFoldDB" id="A0A653EWU1"/>
<dbReference type="EMBL" id="LR589319">
    <property type="protein sequence ID" value="VTP01937.1"/>
    <property type="molecule type" value="Genomic_DNA"/>
</dbReference>
<feature type="region of interest" description="Disordered" evidence="1">
    <location>
        <begin position="47"/>
        <end position="66"/>
    </location>
</feature>
<proteinExistence type="predicted"/>
<protein>
    <submittedName>
        <fullName evidence="2">Uncharacterized protein</fullName>
    </submittedName>
</protein>
<evidence type="ECO:0000313" key="2">
    <source>
        <dbReference type="EMBL" id="VTP01937.1"/>
    </source>
</evidence>
<evidence type="ECO:0000256" key="1">
    <source>
        <dbReference type="SAM" id="MobiDB-lite"/>
    </source>
</evidence>
<gene>
    <name evidence="2" type="ORF">BIN_B_03184</name>
</gene>
<reference evidence="2" key="1">
    <citation type="submission" date="2019-05" db="EMBL/GenBank/DDBJ databases">
        <authorList>
            <person name="Naeem R."/>
            <person name="Antony C."/>
            <person name="Guan Q."/>
        </authorList>
    </citation>
    <scope>NUCLEOTIDE SEQUENCE</scope>
    <source>
        <strain evidence="2">3</strain>
    </source>
</reference>
<organism evidence="2">
    <name type="scientific">Mycobacterium kansasii</name>
    <dbReference type="NCBI Taxonomy" id="1768"/>
    <lineage>
        <taxon>Bacteria</taxon>
        <taxon>Bacillati</taxon>
        <taxon>Actinomycetota</taxon>
        <taxon>Actinomycetes</taxon>
        <taxon>Mycobacteriales</taxon>
        <taxon>Mycobacteriaceae</taxon>
        <taxon>Mycobacterium</taxon>
    </lineage>
</organism>
<accession>A0A653EWU1</accession>